<sequence>MAFEAPELAGLAPPSLDELSVLTSLMSAVTDCIVGESGPSSSITPALANAAPVNPAAVSGPAALHQLLVPTALCLATILLTRRV</sequence>
<evidence type="ECO:0000313" key="2">
    <source>
        <dbReference type="Proteomes" id="UP000465609"/>
    </source>
</evidence>
<accession>A0ABM7ICT9</accession>
<dbReference type="Proteomes" id="UP000465609">
    <property type="component" value="Chromosome"/>
</dbReference>
<evidence type="ECO:0000313" key="1">
    <source>
        <dbReference type="EMBL" id="BBX84592.1"/>
    </source>
</evidence>
<name>A0ABM7ICT9_9MYCO</name>
<gene>
    <name evidence="1" type="ORF">MAUB_24650</name>
</gene>
<protein>
    <submittedName>
        <fullName evidence="1">Uncharacterized protein</fullName>
    </submittedName>
</protein>
<keyword evidence="2" id="KW-1185">Reference proteome</keyword>
<dbReference type="EMBL" id="AP022577">
    <property type="protein sequence ID" value="BBX84592.1"/>
    <property type="molecule type" value="Genomic_DNA"/>
</dbReference>
<reference evidence="1 2" key="1">
    <citation type="journal article" date="2019" name="Emerg. Microbes Infect.">
        <title>Comprehensive subspecies identification of 175 nontuberculous mycobacteria species based on 7547 genomic profiles.</title>
        <authorList>
            <person name="Matsumoto Y."/>
            <person name="Kinjo T."/>
            <person name="Motooka D."/>
            <person name="Nabeya D."/>
            <person name="Jung N."/>
            <person name="Uechi K."/>
            <person name="Horii T."/>
            <person name="Iida T."/>
            <person name="Fujita J."/>
            <person name="Nakamura S."/>
        </authorList>
    </citation>
    <scope>NUCLEOTIDE SEQUENCE [LARGE SCALE GENOMIC DNA]</scope>
    <source>
        <strain evidence="1 2">JCM 15296</strain>
    </source>
</reference>
<organism evidence="1 2">
    <name type="scientific">Mycolicibacterium aubagnense</name>
    <dbReference type="NCBI Taxonomy" id="319707"/>
    <lineage>
        <taxon>Bacteria</taxon>
        <taxon>Bacillati</taxon>
        <taxon>Actinomycetota</taxon>
        <taxon>Actinomycetes</taxon>
        <taxon>Mycobacteriales</taxon>
        <taxon>Mycobacteriaceae</taxon>
        <taxon>Mycolicibacterium</taxon>
    </lineage>
</organism>
<proteinExistence type="predicted"/>